<keyword evidence="3 11" id="KW-0812">Transmembrane</keyword>
<dbReference type="AlphaFoldDB" id="A0AAW2FVE7"/>
<dbReference type="InterPro" id="IPR000276">
    <property type="entry name" value="GPCR_Rhodpsn"/>
</dbReference>
<sequence>MPLNLSAALPNDVSIFQERTSIYIFAAVMLGFIGLFGFVLNLLVIVTVAKNAKVLWTPNNVILVNLVVGDFLVAALGNPFALTSAIAGVWFWSHEVCLWYAWFMSTMGFASIGNLTVMALERFLLVTYPMRTLSLRCAYILAFLVWIYALFLSLPPFFNWGTYGPEAGNISCSVSWEIHDPETHNDSYIGFLFTFGFFLPVIIIISSYYGIIRTLKKRGKRIGKNKREKKVTKMVYLMILAFLIAWLPYAVLALATQYFNVQPSQIVSVLPALLAKSSICYNPIIYATMTVQFPNTWKKMFSINGNKQEHRSEQTR</sequence>
<feature type="transmembrane region" description="Helical" evidence="12">
    <location>
        <begin position="233"/>
        <end position="255"/>
    </location>
</feature>
<evidence type="ECO:0000256" key="3">
    <source>
        <dbReference type="ARBA" id="ARBA00022692"/>
    </source>
</evidence>
<organism evidence="14 15">
    <name type="scientific">Cardiocondyla obscurior</name>
    <dbReference type="NCBI Taxonomy" id="286306"/>
    <lineage>
        <taxon>Eukaryota</taxon>
        <taxon>Metazoa</taxon>
        <taxon>Ecdysozoa</taxon>
        <taxon>Arthropoda</taxon>
        <taxon>Hexapoda</taxon>
        <taxon>Insecta</taxon>
        <taxon>Pterygota</taxon>
        <taxon>Neoptera</taxon>
        <taxon>Endopterygota</taxon>
        <taxon>Hymenoptera</taxon>
        <taxon>Apocrita</taxon>
        <taxon>Aculeata</taxon>
        <taxon>Formicoidea</taxon>
        <taxon>Formicidae</taxon>
        <taxon>Myrmicinae</taxon>
        <taxon>Cardiocondyla</taxon>
    </lineage>
</organism>
<evidence type="ECO:0000256" key="1">
    <source>
        <dbReference type="ARBA" id="ARBA00004141"/>
    </source>
</evidence>
<keyword evidence="4 12" id="KW-1133">Transmembrane helix</keyword>
<dbReference type="PANTHER" id="PTHR24240">
    <property type="entry name" value="OPSIN"/>
    <property type="match status" value="1"/>
</dbReference>
<dbReference type="GO" id="GO:0004930">
    <property type="term" value="F:G protein-coupled receptor activity"/>
    <property type="evidence" value="ECO:0007669"/>
    <property type="project" value="UniProtKB-KW"/>
</dbReference>
<evidence type="ECO:0000259" key="13">
    <source>
        <dbReference type="PROSITE" id="PS50262"/>
    </source>
</evidence>
<evidence type="ECO:0000256" key="6">
    <source>
        <dbReference type="ARBA" id="ARBA00023136"/>
    </source>
</evidence>
<keyword evidence="15" id="KW-1185">Reference proteome</keyword>
<evidence type="ECO:0000256" key="9">
    <source>
        <dbReference type="ARBA" id="ARBA00023224"/>
    </source>
</evidence>
<dbReference type="SUPFAM" id="SSF81321">
    <property type="entry name" value="Family A G protein-coupled receptor-like"/>
    <property type="match status" value="1"/>
</dbReference>
<evidence type="ECO:0000313" key="15">
    <source>
        <dbReference type="Proteomes" id="UP001430953"/>
    </source>
</evidence>
<keyword evidence="10" id="KW-0844">Vision</keyword>
<keyword evidence="10" id="KW-0716">Sensory transduction</keyword>
<dbReference type="PROSITE" id="PS00237">
    <property type="entry name" value="G_PROTEIN_RECEP_F1_1"/>
    <property type="match status" value="1"/>
</dbReference>
<feature type="transmembrane region" description="Helical" evidence="12">
    <location>
        <begin position="99"/>
        <end position="125"/>
    </location>
</feature>
<name>A0AAW2FVE7_9HYME</name>
<dbReference type="Pfam" id="PF00001">
    <property type="entry name" value="7tm_1"/>
    <property type="match status" value="1"/>
</dbReference>
<accession>A0AAW2FVE7</accession>
<evidence type="ECO:0000256" key="5">
    <source>
        <dbReference type="ARBA" id="ARBA00023040"/>
    </source>
</evidence>
<keyword evidence="7 11" id="KW-0675">Receptor</keyword>
<reference evidence="14 15" key="1">
    <citation type="submission" date="2023-03" db="EMBL/GenBank/DDBJ databases">
        <title>High recombination rates correlate with genetic variation in Cardiocondyla obscurior ants.</title>
        <authorList>
            <person name="Errbii M."/>
        </authorList>
    </citation>
    <scope>NUCLEOTIDE SEQUENCE [LARGE SCALE GENOMIC DNA]</scope>
    <source>
        <strain evidence="14">Alpha-2009</strain>
        <tissue evidence="14">Whole body</tissue>
    </source>
</reference>
<dbReference type="InterPro" id="IPR050125">
    <property type="entry name" value="GPCR_opsins"/>
</dbReference>
<dbReference type="Proteomes" id="UP001430953">
    <property type="component" value="Unassembled WGS sequence"/>
</dbReference>
<keyword evidence="5 11" id="KW-0297">G-protein coupled receptor</keyword>
<feature type="transmembrane region" description="Helical" evidence="12">
    <location>
        <begin position="61"/>
        <end position="93"/>
    </location>
</feature>
<keyword evidence="8" id="KW-0325">Glycoprotein</keyword>
<comment type="similarity">
    <text evidence="2 11">Belongs to the G-protein coupled receptor 1 family.</text>
</comment>
<dbReference type="GO" id="GO:0016020">
    <property type="term" value="C:membrane"/>
    <property type="evidence" value="ECO:0007669"/>
    <property type="project" value="UniProtKB-SubCell"/>
</dbReference>
<dbReference type="EMBL" id="JADYXP020000008">
    <property type="protein sequence ID" value="KAL0117897.1"/>
    <property type="molecule type" value="Genomic_DNA"/>
</dbReference>
<evidence type="ECO:0000256" key="2">
    <source>
        <dbReference type="ARBA" id="ARBA00010663"/>
    </source>
</evidence>
<gene>
    <name evidence="14" type="ORF">PUN28_008936</name>
</gene>
<evidence type="ECO:0000256" key="4">
    <source>
        <dbReference type="ARBA" id="ARBA00022989"/>
    </source>
</evidence>
<dbReference type="GO" id="GO:0007601">
    <property type="term" value="P:visual perception"/>
    <property type="evidence" value="ECO:0007669"/>
    <property type="project" value="UniProtKB-KW"/>
</dbReference>
<keyword evidence="6 12" id="KW-0472">Membrane</keyword>
<comment type="caution">
    <text evidence="14">The sequence shown here is derived from an EMBL/GenBank/DDBJ whole genome shotgun (WGS) entry which is preliminary data.</text>
</comment>
<feature type="transmembrane region" description="Helical" evidence="12">
    <location>
        <begin position="20"/>
        <end position="49"/>
    </location>
</feature>
<dbReference type="PROSITE" id="PS50262">
    <property type="entry name" value="G_PROTEIN_RECEP_F1_2"/>
    <property type="match status" value="1"/>
</dbReference>
<dbReference type="PRINTS" id="PR00237">
    <property type="entry name" value="GPCRRHODOPSN"/>
</dbReference>
<evidence type="ECO:0000256" key="11">
    <source>
        <dbReference type="RuleBase" id="RU000688"/>
    </source>
</evidence>
<dbReference type="Gene3D" id="1.20.1070.10">
    <property type="entry name" value="Rhodopsin 7-helix transmembrane proteins"/>
    <property type="match status" value="1"/>
</dbReference>
<keyword evidence="9 11" id="KW-0807">Transducer</keyword>
<evidence type="ECO:0000313" key="14">
    <source>
        <dbReference type="EMBL" id="KAL0117897.1"/>
    </source>
</evidence>
<feature type="domain" description="G-protein coupled receptors family 1 profile" evidence="13">
    <location>
        <begin position="40"/>
        <end position="286"/>
    </location>
</feature>
<evidence type="ECO:0000256" key="7">
    <source>
        <dbReference type="ARBA" id="ARBA00023170"/>
    </source>
</evidence>
<feature type="transmembrane region" description="Helical" evidence="12">
    <location>
        <begin position="137"/>
        <end position="158"/>
    </location>
</feature>
<dbReference type="CDD" id="cd14969">
    <property type="entry name" value="7tmA_Opsins_type2_animals"/>
    <property type="match status" value="1"/>
</dbReference>
<evidence type="ECO:0000256" key="8">
    <source>
        <dbReference type="ARBA" id="ARBA00023180"/>
    </source>
</evidence>
<evidence type="ECO:0000256" key="12">
    <source>
        <dbReference type="SAM" id="Phobius"/>
    </source>
</evidence>
<feature type="transmembrane region" description="Helical" evidence="12">
    <location>
        <begin position="188"/>
        <end position="212"/>
    </location>
</feature>
<dbReference type="InterPro" id="IPR017452">
    <property type="entry name" value="GPCR_Rhodpsn_7TM"/>
</dbReference>
<evidence type="ECO:0000256" key="10">
    <source>
        <dbReference type="ARBA" id="ARBA00023305"/>
    </source>
</evidence>
<proteinExistence type="inferred from homology"/>
<comment type="subcellular location">
    <subcellularLocation>
        <location evidence="1">Membrane</location>
        <topology evidence="1">Multi-pass membrane protein</topology>
    </subcellularLocation>
</comment>
<protein>
    <recommendedName>
        <fullName evidence="13">G-protein coupled receptors family 1 profile domain-containing protein</fullName>
    </recommendedName>
</protein>